<evidence type="ECO:0000313" key="3">
    <source>
        <dbReference type="Proteomes" id="UP000246410"/>
    </source>
</evidence>
<gene>
    <name evidence="2" type="ORF">DFR69_104738</name>
</gene>
<dbReference type="EMBL" id="QGTL01000004">
    <property type="protein sequence ID" value="PWV76624.1"/>
    <property type="molecule type" value="Genomic_DNA"/>
</dbReference>
<dbReference type="Pfam" id="PF12680">
    <property type="entry name" value="SnoaL_2"/>
    <property type="match status" value="1"/>
</dbReference>
<dbReference type="AlphaFoldDB" id="A0A317NQ54"/>
<dbReference type="Proteomes" id="UP000246410">
    <property type="component" value="Unassembled WGS sequence"/>
</dbReference>
<comment type="caution">
    <text evidence="2">The sequence shown here is derived from an EMBL/GenBank/DDBJ whole genome shotgun (WGS) entry which is preliminary data.</text>
</comment>
<evidence type="ECO:0000313" key="2">
    <source>
        <dbReference type="EMBL" id="PWV76624.1"/>
    </source>
</evidence>
<keyword evidence="3" id="KW-1185">Reference proteome</keyword>
<feature type="domain" description="SnoaL-like" evidence="1">
    <location>
        <begin position="7"/>
        <end position="116"/>
    </location>
</feature>
<organism evidence="2 3">
    <name type="scientific">Nocardia neocaledoniensis</name>
    <dbReference type="NCBI Taxonomy" id="236511"/>
    <lineage>
        <taxon>Bacteria</taxon>
        <taxon>Bacillati</taxon>
        <taxon>Actinomycetota</taxon>
        <taxon>Actinomycetes</taxon>
        <taxon>Mycobacteriales</taxon>
        <taxon>Nocardiaceae</taxon>
        <taxon>Nocardia</taxon>
    </lineage>
</organism>
<dbReference type="InterPro" id="IPR032710">
    <property type="entry name" value="NTF2-like_dom_sf"/>
</dbReference>
<dbReference type="Gene3D" id="3.10.450.50">
    <property type="match status" value="1"/>
</dbReference>
<accession>A0A317NQ54</accession>
<dbReference type="RefSeq" id="WP_110038210.1">
    <property type="nucleotide sequence ID" value="NZ_JARWQV010000308.1"/>
</dbReference>
<reference evidence="2 3" key="1">
    <citation type="submission" date="2018-05" db="EMBL/GenBank/DDBJ databases">
        <title>Genomic Encyclopedia of Type Strains, Phase IV (KMG-IV): sequencing the most valuable type-strain genomes for metagenomic binning, comparative biology and taxonomic classification.</title>
        <authorList>
            <person name="Goeker M."/>
        </authorList>
    </citation>
    <scope>NUCLEOTIDE SEQUENCE [LARGE SCALE GENOMIC DNA]</scope>
    <source>
        <strain evidence="2 3">DSM 44717</strain>
    </source>
</reference>
<proteinExistence type="predicted"/>
<dbReference type="SUPFAM" id="SSF54427">
    <property type="entry name" value="NTF2-like"/>
    <property type="match status" value="1"/>
</dbReference>
<sequence>MTPVQLVEQLLAVVPTRDAAAFTAFFADDAAFELPFGPGGAPVRIEGREAIRAALAQGWSATSAVQVHAIHPRIYATDDPEVVIVENEVEVTRPGQERTRVRSAVNVIHVRDGEVVLFRDYLDPAPMAAAAARAGHGSVNG</sequence>
<evidence type="ECO:0000259" key="1">
    <source>
        <dbReference type="Pfam" id="PF12680"/>
    </source>
</evidence>
<dbReference type="InterPro" id="IPR037401">
    <property type="entry name" value="SnoaL-like"/>
</dbReference>
<name>A0A317NQ54_9NOCA</name>
<protein>
    <recommendedName>
        <fullName evidence="1">SnoaL-like domain-containing protein</fullName>
    </recommendedName>
</protein>